<dbReference type="InterPro" id="IPR013249">
    <property type="entry name" value="RNA_pol_sigma70_r4_t2"/>
</dbReference>
<dbReference type="InterPro" id="IPR014284">
    <property type="entry name" value="RNA_pol_sigma-70_dom"/>
</dbReference>
<dbReference type="AlphaFoldDB" id="U4VJ95"/>
<dbReference type="PANTHER" id="PTHR30173">
    <property type="entry name" value="SIGMA 19 FACTOR"/>
    <property type="match status" value="1"/>
</dbReference>
<dbReference type="NCBIfam" id="NF007214">
    <property type="entry name" value="PRK09636.1"/>
    <property type="match status" value="1"/>
</dbReference>
<evidence type="ECO:0000259" key="3">
    <source>
        <dbReference type="Pfam" id="PF08281"/>
    </source>
</evidence>
<dbReference type="InterPro" id="IPR052704">
    <property type="entry name" value="ECF_Sigma-70_Domain"/>
</dbReference>
<evidence type="ECO:0000259" key="2">
    <source>
        <dbReference type="Pfam" id="PF04542"/>
    </source>
</evidence>
<dbReference type="Pfam" id="PF04542">
    <property type="entry name" value="Sigma70_r2"/>
    <property type="match status" value="1"/>
</dbReference>
<evidence type="ECO:0000313" key="4">
    <source>
        <dbReference type="EMBL" id="ERM02957.1"/>
    </source>
</evidence>
<reference evidence="4 5" key="1">
    <citation type="journal article" date="2014" name="FEMS Microbiol. Lett.">
        <title>Genome sequencing analysis reveals virulence-related gene content of Ochrobactrum intermedium strain 229E, a urease-positive strain isolated from the human gastric niche.</title>
        <authorList>
            <person name="Kulkarni G.J."/>
            <person name="Shetty S."/>
            <person name="Dharne M.S."/>
            <person name="Shouche Y.S."/>
        </authorList>
    </citation>
    <scope>NUCLEOTIDE SEQUENCE [LARGE SCALE GENOMIC DNA]</scope>
    <source>
        <strain evidence="4 5">229E</strain>
    </source>
</reference>
<comment type="subunit">
    <text evidence="1">Interacts transiently with the RNA polymerase catalytic core formed by RpoA, RpoB, RpoC and RpoZ (2 alpha, 1 beta, 1 beta' and 1 omega subunit) to form the RNA polymerase holoenzyme that can initiate transcription.</text>
</comment>
<accession>U4VJ95</accession>
<dbReference type="SUPFAM" id="SSF88659">
    <property type="entry name" value="Sigma3 and sigma4 domains of RNA polymerase sigma factors"/>
    <property type="match status" value="1"/>
</dbReference>
<dbReference type="PATRIC" id="fig|1337887.3.peg.1054"/>
<dbReference type="Gene3D" id="1.10.1740.10">
    <property type="match status" value="1"/>
</dbReference>
<sequence>MRQQPDTGNSFDADAFEALRPPRLVRIAYRMIGSHAEAEDIAQEAWLRWNTTAQETVREPEGWLVRVVSRLALDYLKSARVRRETYPGLWLPEPLVEEEEDRSDDITLTLMLALDRLSPLERAAFLLHDVFGMDFGEVARVLDRDAAACRQLASRARMHVRQEKPRFTLPEDRGRTIAEAFFQASRSGDLSALQGLLAEDAIMYSDGGGVRNAALNPIYGRAKIMRFYEGISRKADGVPPAIRQFAVFDGLPGHISMEADGLPQVAALEIAEGRVHAIYLVRNPEKLRHLQIGDDMRSFNRAEPDFKRTRPAGDNS</sequence>
<dbReference type="EMBL" id="ASXJ01000050">
    <property type="protein sequence ID" value="ERM02957.1"/>
    <property type="molecule type" value="Genomic_DNA"/>
</dbReference>
<dbReference type="SUPFAM" id="SSF88946">
    <property type="entry name" value="Sigma2 domain of RNA polymerase sigma factors"/>
    <property type="match status" value="1"/>
</dbReference>
<dbReference type="InterPro" id="IPR007627">
    <property type="entry name" value="RNA_pol_sigma70_r2"/>
</dbReference>
<dbReference type="GO" id="GO:0016987">
    <property type="term" value="F:sigma factor activity"/>
    <property type="evidence" value="ECO:0007669"/>
    <property type="project" value="InterPro"/>
</dbReference>
<name>U4VJ95_9HYPH</name>
<dbReference type="Pfam" id="PF08281">
    <property type="entry name" value="Sigma70_r4_2"/>
    <property type="match status" value="1"/>
</dbReference>
<evidence type="ECO:0000256" key="1">
    <source>
        <dbReference type="ARBA" id="ARBA00011344"/>
    </source>
</evidence>
<gene>
    <name evidence="4" type="ORF">Q644_14015</name>
</gene>
<dbReference type="SUPFAM" id="SSF54427">
    <property type="entry name" value="NTF2-like"/>
    <property type="match status" value="1"/>
</dbReference>
<comment type="caution">
    <text evidence="4">The sequence shown here is derived from an EMBL/GenBank/DDBJ whole genome shotgun (WGS) entry which is preliminary data.</text>
</comment>
<dbReference type="InterPro" id="IPR013325">
    <property type="entry name" value="RNA_pol_sigma_r2"/>
</dbReference>
<dbReference type="GO" id="GO:0003677">
    <property type="term" value="F:DNA binding"/>
    <property type="evidence" value="ECO:0007669"/>
    <property type="project" value="InterPro"/>
</dbReference>
<dbReference type="InterPro" id="IPR013324">
    <property type="entry name" value="RNA_pol_sigma_r3/r4-like"/>
</dbReference>
<dbReference type="PANTHER" id="PTHR30173:SF36">
    <property type="entry name" value="ECF RNA POLYMERASE SIGMA FACTOR SIGJ"/>
    <property type="match status" value="1"/>
</dbReference>
<dbReference type="GO" id="GO:0006352">
    <property type="term" value="P:DNA-templated transcription initiation"/>
    <property type="evidence" value="ECO:0007669"/>
    <property type="project" value="InterPro"/>
</dbReference>
<dbReference type="Gene3D" id="1.10.10.10">
    <property type="entry name" value="Winged helix-like DNA-binding domain superfamily/Winged helix DNA-binding domain"/>
    <property type="match status" value="1"/>
</dbReference>
<proteinExistence type="predicted"/>
<feature type="domain" description="RNA polymerase sigma factor 70 region 4 type 2" evidence="3">
    <location>
        <begin position="110"/>
        <end position="159"/>
    </location>
</feature>
<dbReference type="Proteomes" id="UP000016842">
    <property type="component" value="Unassembled WGS sequence"/>
</dbReference>
<feature type="domain" description="RNA polymerase sigma-70 region 2" evidence="2">
    <location>
        <begin position="22"/>
        <end position="80"/>
    </location>
</feature>
<dbReference type="NCBIfam" id="TIGR02937">
    <property type="entry name" value="sigma70-ECF"/>
    <property type="match status" value="1"/>
</dbReference>
<evidence type="ECO:0000313" key="5">
    <source>
        <dbReference type="Proteomes" id="UP000016842"/>
    </source>
</evidence>
<dbReference type="InterPro" id="IPR032710">
    <property type="entry name" value="NTF2-like_dom_sf"/>
</dbReference>
<organism evidence="4 5">
    <name type="scientific">Brucella intermedia 229E</name>
    <dbReference type="NCBI Taxonomy" id="1337887"/>
    <lineage>
        <taxon>Bacteria</taxon>
        <taxon>Pseudomonadati</taxon>
        <taxon>Pseudomonadota</taxon>
        <taxon>Alphaproteobacteria</taxon>
        <taxon>Hyphomicrobiales</taxon>
        <taxon>Brucellaceae</taxon>
        <taxon>Brucella/Ochrobactrum group</taxon>
        <taxon>Brucella</taxon>
    </lineage>
</organism>
<dbReference type="Gene3D" id="3.10.450.50">
    <property type="match status" value="1"/>
</dbReference>
<evidence type="ECO:0008006" key="6">
    <source>
        <dbReference type="Google" id="ProtNLM"/>
    </source>
</evidence>
<dbReference type="InterPro" id="IPR036388">
    <property type="entry name" value="WH-like_DNA-bd_sf"/>
</dbReference>
<protein>
    <recommendedName>
        <fullName evidence="6">Sigma-70 family RNA polymerase sigma factor</fullName>
    </recommendedName>
</protein>